<protein>
    <submittedName>
        <fullName evidence="2">SET domain-containing protein</fullName>
    </submittedName>
</protein>
<dbReference type="InterPro" id="IPR046341">
    <property type="entry name" value="SET_dom_sf"/>
</dbReference>
<dbReference type="Pfam" id="PF00856">
    <property type="entry name" value="SET"/>
    <property type="match status" value="1"/>
</dbReference>
<dbReference type="SMART" id="SM00317">
    <property type="entry name" value="SET"/>
    <property type="match status" value="1"/>
</dbReference>
<keyword evidence="3" id="KW-1185">Reference proteome</keyword>
<dbReference type="EMBL" id="QGMJ01000096">
    <property type="protein sequence ID" value="TVY42479.1"/>
    <property type="molecule type" value="Genomic_DNA"/>
</dbReference>
<dbReference type="Gene3D" id="2.170.270.10">
    <property type="entry name" value="SET domain"/>
    <property type="match status" value="1"/>
</dbReference>
<feature type="domain" description="SET" evidence="1">
    <location>
        <begin position="148"/>
        <end position="292"/>
    </location>
</feature>
<dbReference type="AlphaFoldDB" id="A0A8H8RXD9"/>
<evidence type="ECO:0000313" key="3">
    <source>
        <dbReference type="Proteomes" id="UP000462212"/>
    </source>
</evidence>
<dbReference type="Proteomes" id="UP000462212">
    <property type="component" value="Unassembled WGS sequence"/>
</dbReference>
<reference evidence="2 3" key="1">
    <citation type="submission" date="2018-05" db="EMBL/GenBank/DDBJ databases">
        <title>Genome sequencing and assembly of the regulated plant pathogen Lachnellula willkommii and related sister species for the development of diagnostic species identification markers.</title>
        <authorList>
            <person name="Giroux E."/>
            <person name="Bilodeau G."/>
        </authorList>
    </citation>
    <scope>NUCLEOTIDE SEQUENCE [LARGE SCALE GENOMIC DNA]</scope>
    <source>
        <strain evidence="2 3">CBS 197.66</strain>
    </source>
</reference>
<accession>A0A8H8RXD9</accession>
<dbReference type="PROSITE" id="PS50280">
    <property type="entry name" value="SET"/>
    <property type="match status" value="1"/>
</dbReference>
<evidence type="ECO:0000313" key="2">
    <source>
        <dbReference type="EMBL" id="TVY42479.1"/>
    </source>
</evidence>
<comment type="caution">
    <text evidence="2">The sequence shown here is derived from an EMBL/GenBank/DDBJ whole genome shotgun (WGS) entry which is preliminary data.</text>
</comment>
<dbReference type="OrthoDB" id="265717at2759"/>
<dbReference type="PANTHER" id="PTHR47332:SF4">
    <property type="entry name" value="SET DOMAIN-CONTAINING PROTEIN 5"/>
    <property type="match status" value="1"/>
</dbReference>
<dbReference type="SUPFAM" id="SSF82199">
    <property type="entry name" value="SET domain"/>
    <property type="match status" value="1"/>
</dbReference>
<gene>
    <name evidence="2" type="primary">set5_2</name>
    <name evidence="2" type="ORF">LSUB1_G003279</name>
</gene>
<dbReference type="CDD" id="cd20071">
    <property type="entry name" value="SET_SMYD"/>
    <property type="match status" value="1"/>
</dbReference>
<evidence type="ECO:0000259" key="1">
    <source>
        <dbReference type="PROSITE" id="PS50280"/>
    </source>
</evidence>
<organism evidence="2 3">
    <name type="scientific">Lachnellula subtilissima</name>
    <dbReference type="NCBI Taxonomy" id="602034"/>
    <lineage>
        <taxon>Eukaryota</taxon>
        <taxon>Fungi</taxon>
        <taxon>Dikarya</taxon>
        <taxon>Ascomycota</taxon>
        <taxon>Pezizomycotina</taxon>
        <taxon>Leotiomycetes</taxon>
        <taxon>Helotiales</taxon>
        <taxon>Lachnaceae</taxon>
        <taxon>Lachnellula</taxon>
    </lineage>
</organism>
<dbReference type="InterPro" id="IPR053185">
    <property type="entry name" value="SET_domain_protein"/>
</dbReference>
<dbReference type="InterPro" id="IPR001214">
    <property type="entry name" value="SET_dom"/>
</dbReference>
<proteinExistence type="predicted"/>
<dbReference type="PANTHER" id="PTHR47332">
    <property type="entry name" value="SET DOMAIN-CONTAINING PROTEIN 5"/>
    <property type="match status" value="1"/>
</dbReference>
<name>A0A8H8RXD9_9HELO</name>
<sequence>MGIDAGFDMVPRLSKGAVDRQNWQSFIEVIKGHYEKDDQVELKPNYIVFKVGEHPLLPFEGHKFLRFSSKISGSHANGVEEYIDTVRRVAKVSFGSRVRAWNEGADIWGIYNWQEVNDSFRSYEQPGEFEIPTSIAQYVFGTDPISDLNLPLFSVQPVTDKGKGLVARFNIGKGERILSEKPFFTTQNLFSESMTESSIATKLKALSKTEQRQFLSLHNNFPGKHPFSGIVRTNALPCGSDSVIGGVYPTICLINHSCLPNAHNSWNSDAKCETIHAIRRIKAGEEITISYDKGEPYDARRATLKMHSASLCILPPVDLQASDARRCQIRLLDEAIGDPERVINRPEESLANCHSLLRVLEEEYKDGAGALIARLYYDAFQISITHGDQARASAFAERAFKSRVICEGEDSPETQNMKGLMEKPAMHRNFGASKRWRTAKGLVPKGLDSVGFEKWLWRRGS</sequence>